<dbReference type="SMART" id="SM00240">
    <property type="entry name" value="FHA"/>
    <property type="match status" value="1"/>
</dbReference>
<dbReference type="Gramene" id="ORUFI07G05810.1">
    <property type="protein sequence ID" value="ORUFI07G05810.1"/>
    <property type="gene ID" value="ORUFI07G05810"/>
</dbReference>
<dbReference type="PANTHER" id="PTHR13233">
    <property type="entry name" value="MICROSPHERULE PROTEIN 1"/>
    <property type="match status" value="1"/>
</dbReference>
<name>A0A0E0Q544_ORYRU</name>
<dbReference type="Pfam" id="PF00498">
    <property type="entry name" value="FHA"/>
    <property type="match status" value="1"/>
</dbReference>
<dbReference type="PROSITE" id="PS00194">
    <property type="entry name" value="THIOREDOXIN_1"/>
    <property type="match status" value="1"/>
</dbReference>
<evidence type="ECO:0000259" key="1">
    <source>
        <dbReference type="PROSITE" id="PS50006"/>
    </source>
</evidence>
<dbReference type="FunFam" id="2.60.200.20:FF:000037">
    <property type="entry name" value="FHA domain containing protein"/>
    <property type="match status" value="1"/>
</dbReference>
<organism evidence="3 4">
    <name type="scientific">Oryza rufipogon</name>
    <name type="common">Brownbeard rice</name>
    <name type="synonym">Asian wild rice</name>
    <dbReference type="NCBI Taxonomy" id="4529"/>
    <lineage>
        <taxon>Eukaryota</taxon>
        <taxon>Viridiplantae</taxon>
        <taxon>Streptophyta</taxon>
        <taxon>Embryophyta</taxon>
        <taxon>Tracheophyta</taxon>
        <taxon>Spermatophyta</taxon>
        <taxon>Magnoliopsida</taxon>
        <taxon>Liliopsida</taxon>
        <taxon>Poales</taxon>
        <taxon>Poaceae</taxon>
        <taxon>BOP clade</taxon>
        <taxon>Oryzoideae</taxon>
        <taxon>Oryzeae</taxon>
        <taxon>Oryzinae</taxon>
        <taxon>Oryza</taxon>
    </lineage>
</organism>
<dbReference type="InterPro" id="IPR036249">
    <property type="entry name" value="Thioredoxin-like_sf"/>
</dbReference>
<dbReference type="GO" id="GO:0002151">
    <property type="term" value="F:G-quadruplex RNA binding"/>
    <property type="evidence" value="ECO:0007669"/>
    <property type="project" value="InterPro"/>
</dbReference>
<evidence type="ECO:0000313" key="4">
    <source>
        <dbReference type="Proteomes" id="UP000008022"/>
    </source>
</evidence>
<dbReference type="PANTHER" id="PTHR13233:SF20">
    <property type="entry name" value="OS07G0190900 PROTEIN"/>
    <property type="match status" value="1"/>
</dbReference>
<dbReference type="InterPro" id="IPR025999">
    <property type="entry name" value="MCRS_N"/>
</dbReference>
<dbReference type="Pfam" id="PF00085">
    <property type="entry name" value="Thioredoxin"/>
    <property type="match status" value="1"/>
</dbReference>
<evidence type="ECO:0000259" key="2">
    <source>
        <dbReference type="PROSITE" id="PS51352"/>
    </source>
</evidence>
<dbReference type="Gene3D" id="3.40.30.10">
    <property type="entry name" value="Glutaredoxin"/>
    <property type="match status" value="1"/>
</dbReference>
<dbReference type="OMA" id="FIFHINQ"/>
<dbReference type="PROSITE" id="PS50006">
    <property type="entry name" value="FHA_DOMAIN"/>
    <property type="match status" value="1"/>
</dbReference>
<dbReference type="eggNOG" id="KOG0907">
    <property type="taxonomic scope" value="Eukaryota"/>
</dbReference>
<dbReference type="GO" id="GO:0044545">
    <property type="term" value="C:NSL complex"/>
    <property type="evidence" value="ECO:0007669"/>
    <property type="project" value="TreeGrafter"/>
</dbReference>
<dbReference type="Pfam" id="PF13325">
    <property type="entry name" value="MCRS_N"/>
    <property type="match status" value="1"/>
</dbReference>
<dbReference type="InterPro" id="IPR037912">
    <property type="entry name" value="MCRS1"/>
</dbReference>
<dbReference type="CDD" id="cd22687">
    <property type="entry name" value="FHA_MCRS1"/>
    <property type="match status" value="1"/>
</dbReference>
<dbReference type="AlphaFoldDB" id="A0A0E0Q544"/>
<feature type="domain" description="FHA" evidence="1">
    <location>
        <begin position="743"/>
        <end position="799"/>
    </location>
</feature>
<reference evidence="3" key="2">
    <citation type="submission" date="2015-06" db="UniProtKB">
        <authorList>
            <consortium name="EnsemblPlants"/>
        </authorList>
    </citation>
    <scope>IDENTIFICATION</scope>
</reference>
<dbReference type="InterPro" id="IPR000253">
    <property type="entry name" value="FHA_dom"/>
</dbReference>
<feature type="domain" description="Thioredoxin" evidence="2">
    <location>
        <begin position="849"/>
        <end position="953"/>
    </location>
</feature>
<dbReference type="GO" id="GO:0045944">
    <property type="term" value="P:positive regulation of transcription by RNA polymerase II"/>
    <property type="evidence" value="ECO:0007669"/>
    <property type="project" value="TreeGrafter"/>
</dbReference>
<dbReference type="PROSITE" id="PS51352">
    <property type="entry name" value="THIOREDOXIN_2"/>
    <property type="match status" value="1"/>
</dbReference>
<dbReference type="EnsemblPlants" id="ORUFI07G05810.1">
    <property type="protein sequence ID" value="ORUFI07G05810.1"/>
    <property type="gene ID" value="ORUFI07G05810"/>
</dbReference>
<sequence>MSAAASWTAEDDVLLKNAVEAGASLESLAKGAVCFSRKFTLQELQDRWSSLLYDSETSGQASALIVKYETELSTSNPTKAHKLFYVRRKHLSLRKRKIESVKNQYYAMRKRICHDPCLAADFGYVITPCSCPVGSDCVCDGLFNLLEDNHLIHNVNQAPDVVNGYGHIGESYADGQDVHAKDNGHYISHRRHDKAAGTVASDGSTNCESKLYGYNFMPKNIQSSERNIASPKDLSDVQDCVQPQQPILCEESANGMTGLKALLNTDQDCIKQNQFSGNSNEILQDPGSLKAMSEHWCSQAPSAPTRKKFQGVNAPDMLTDVHHKEQEILAFSDDKKKETTNIDTFSCKVNVENGMSGSGLDDATEGEVMHSCLMDASQGEDFELLNSENILDSSLDPNLEGLGDRHANVILKDISKEHLLDIPHVSSACGNNTDPIHEKHDVADISGVDMIYTTEVPFPCAGIVCILNTEDPEIPCNDDIFTPGPVASTSTCDQNSQHNMHLVSAKPIPPLNAADLNHTDLVSDVQPLLLTMKLEPYTLEQKETLVGLNESCTVRSKSPVMPVDASNANACTSTFHSAAEFVKKSTCGLVQHECFDNLGSVSLDECIGVLDEMNSKVPDESGISCDATTQNSISAHALPDVEFLNPITTTSSPEGGGSDSEDGIPNYFDIEALILDQDLIPWDQESDFIQLEVSRFQSLESRKDLIRLERGARSNTNRSIMSHGAFAVLYGQHLKYYIKDPEVTLGRETSEEHVDIDLGKEGKANTISRQQAIIKMDKGGSFHITNIGKAPIFVNSKEVPCNECTHLISDALLQIRHMKFIFHINQDAVRQHIVRMPRSAHCNKMGGAFSTSKPKPAAGEEGGESAVVAVVIDFSASWCGPCKMMEPVFKEMAGRFTDVAFLKVDVDELAEVARTWRVEAMPTFVLARGGEEVGRIVGADKDELEKTINTLRSSSSSTATTT</sequence>
<proteinExistence type="predicted"/>
<dbReference type="SUPFAM" id="SSF52833">
    <property type="entry name" value="Thioredoxin-like"/>
    <property type="match status" value="1"/>
</dbReference>
<dbReference type="Proteomes" id="UP000008022">
    <property type="component" value="Unassembled WGS sequence"/>
</dbReference>
<dbReference type="GO" id="GO:0031011">
    <property type="term" value="C:Ino80 complex"/>
    <property type="evidence" value="ECO:0007669"/>
    <property type="project" value="InterPro"/>
</dbReference>
<dbReference type="GO" id="GO:0071339">
    <property type="term" value="C:MLL1 complex"/>
    <property type="evidence" value="ECO:0007669"/>
    <property type="project" value="InterPro"/>
</dbReference>
<dbReference type="InterPro" id="IPR013766">
    <property type="entry name" value="Thioredoxin_domain"/>
</dbReference>
<protein>
    <recommendedName>
        <fullName evidence="5">FHA domain-containing protein</fullName>
    </recommendedName>
</protein>
<dbReference type="Gene3D" id="2.60.200.20">
    <property type="match status" value="1"/>
</dbReference>
<keyword evidence="4" id="KW-1185">Reference proteome</keyword>
<evidence type="ECO:0008006" key="5">
    <source>
        <dbReference type="Google" id="ProtNLM"/>
    </source>
</evidence>
<dbReference type="InterPro" id="IPR017937">
    <property type="entry name" value="Thioredoxin_CS"/>
</dbReference>
<dbReference type="CDD" id="cd02947">
    <property type="entry name" value="TRX_family"/>
    <property type="match status" value="1"/>
</dbReference>
<dbReference type="InterPro" id="IPR008984">
    <property type="entry name" value="SMAD_FHA_dom_sf"/>
</dbReference>
<dbReference type="STRING" id="4529.A0A0E0Q544"/>
<dbReference type="eggNOG" id="KOG2293">
    <property type="taxonomic scope" value="Eukaryota"/>
</dbReference>
<dbReference type="SUPFAM" id="SSF49879">
    <property type="entry name" value="SMAD/FHA domain"/>
    <property type="match status" value="1"/>
</dbReference>
<accession>A0A0E0Q544</accession>
<reference evidence="4" key="1">
    <citation type="submission" date="2013-06" db="EMBL/GenBank/DDBJ databases">
        <authorList>
            <person name="Zhao Q."/>
        </authorList>
    </citation>
    <scope>NUCLEOTIDE SEQUENCE</scope>
    <source>
        <strain evidence="4">cv. W1943</strain>
    </source>
</reference>
<evidence type="ECO:0000313" key="3">
    <source>
        <dbReference type="EnsemblPlants" id="ORUFI07G05810.1"/>
    </source>
</evidence>